<dbReference type="Gene3D" id="1.10.3170.10">
    <property type="entry name" value="Recbcd, chain B, domain 2"/>
    <property type="match status" value="1"/>
</dbReference>
<keyword evidence="3 5" id="KW-0347">Helicase</keyword>
<evidence type="ECO:0000259" key="6">
    <source>
        <dbReference type="PROSITE" id="PS51198"/>
    </source>
</evidence>
<feature type="binding site" evidence="5">
    <location>
        <begin position="10"/>
        <end position="17"/>
    </location>
    <ligand>
        <name>ATP</name>
        <dbReference type="ChEBI" id="CHEBI:30616"/>
    </ligand>
</feature>
<sequence length="1098" mass="126254">MGQFLTIYKASAGSGKTFTLTFNYLKLLLSSSDPFQYQKILAITFTNKATQEMKSRIIESLHLLATGGKTEYLEMLEKDLELDRKEIVKRATRSLSNILHDYSHFSVSTIDAFVQRVIRSFSRELGHRGNYGIEMDVAGVMDTLVRRQISKTGKDKFLTDWINDLIRDRIRDSKSIRITKMLKELGQELFSEQYMLLTQDDTKEIEEETFATVKGKLLHIVTDFEENIHQIGKEAEDQARSRGFELSDFNYGKSGGAMYLNKIQKPVNKTDDYEPGTRALTAIDNYESLVKKTELKNSEKVGIAEQVISPAIKKAIQFKELEFPKYVTATLILRSLHAFGLIHRLEAALSDYREEEEVMMISDASQLLNEIVTKTHAPFIYEKIGTRYDHYLIDEFQDTSTLQWQNLEPLVSDSIASGRQNLLVGDVKQSIYRFRGGNWRLMHEHLNRQFELTANTINLESNYRSKKEIIDFNNAVFPKLSKLLSSSLSSQISGYISDQSIIEEVESIDEIYKDVAQLWSGKESKSGGYVEVQLIEGRSGGFGESDYEEDAKFEEIVLNKIPELLESLQDKGIDLSDVAFLVKTKSQGNKIADFLRRFENSPEAKPDYSYKAASSEAFKLSESACLNVFFYLLKWLLYEKDTFSLYRAVYNWKSRLNNEDPGIMMDEIKRESLIDDLKKKLPADFINDYHNWLHNDLYSLFQEFKRVFELDKYPGEFAYISTFEDELLNFIQRRYSLSGLGAIQAICEWWDERGGEIKIDGSSSPGAANILTIHKSKGLEFRIVIIPFLIGEFQSASGFIKNYLWLNSLPEIPQDLPFYPFEISSRLKESLYAKDYAEESILSYIDTFNTVYVALTRAEEGLYIFSEQSIPKSGEIKRIEHLVSRLFEEFPEQLPGEFDVENKIYRQGELKSYPEKPAGYSGSYLNPLPVSTWNNKLLIRQSRALVFEKSEEKLERINLGIAAHNFLARLENLNEVDSQLEEFANETGLRSEEYIKIKEMVSGALSNQQIRSWFDSNKRILSERPLILTNGSQVRPDKLLFDDEKNEVEIIDFKTGEEKSEDENQVRKYASYLENAGYKVAGISLCYIGEGVKIKEVK</sequence>
<feature type="domain" description="UvrD-like helicase ATP-binding" evidence="6">
    <location>
        <begin position="1"/>
        <end position="466"/>
    </location>
</feature>
<dbReference type="GO" id="GO:0016787">
    <property type="term" value="F:hydrolase activity"/>
    <property type="evidence" value="ECO:0007669"/>
    <property type="project" value="UniProtKB-UniRule"/>
</dbReference>
<gene>
    <name evidence="7" type="ORF">HH304_11975</name>
</gene>
<reference evidence="7 8" key="1">
    <citation type="submission" date="2020-04" db="EMBL/GenBank/DDBJ databases">
        <title>Flammeovirgaceae bacterium KN852 isolated from deep sea.</title>
        <authorList>
            <person name="Zhang D.-C."/>
        </authorList>
    </citation>
    <scope>NUCLEOTIDE SEQUENCE [LARGE SCALE GENOMIC DNA]</scope>
    <source>
        <strain evidence="7 8">KN852</strain>
    </source>
</reference>
<dbReference type="RefSeq" id="WP_169681793.1">
    <property type="nucleotide sequence ID" value="NZ_JABBNU010000007.1"/>
</dbReference>
<accession>A0A848J442</accession>
<name>A0A848J442_9BACT</name>
<comment type="caution">
    <text evidence="7">The sequence shown here is derived from an EMBL/GenBank/DDBJ whole genome shotgun (WGS) entry which is preliminary data.</text>
</comment>
<dbReference type="InterPro" id="IPR014016">
    <property type="entry name" value="UvrD-like_ATP-bd"/>
</dbReference>
<organism evidence="7 8">
    <name type="scientific">Marinigracilibium pacificum</name>
    <dbReference type="NCBI Taxonomy" id="2729599"/>
    <lineage>
        <taxon>Bacteria</taxon>
        <taxon>Pseudomonadati</taxon>
        <taxon>Bacteroidota</taxon>
        <taxon>Cytophagia</taxon>
        <taxon>Cytophagales</taxon>
        <taxon>Flammeovirgaceae</taxon>
        <taxon>Marinigracilibium</taxon>
    </lineage>
</organism>
<dbReference type="GO" id="GO:0005829">
    <property type="term" value="C:cytosol"/>
    <property type="evidence" value="ECO:0007669"/>
    <property type="project" value="TreeGrafter"/>
</dbReference>
<dbReference type="Gene3D" id="3.40.50.300">
    <property type="entry name" value="P-loop containing nucleotide triphosphate hydrolases"/>
    <property type="match status" value="3"/>
</dbReference>
<evidence type="ECO:0000256" key="2">
    <source>
        <dbReference type="ARBA" id="ARBA00022801"/>
    </source>
</evidence>
<evidence type="ECO:0000256" key="5">
    <source>
        <dbReference type="PROSITE-ProRule" id="PRU00560"/>
    </source>
</evidence>
<dbReference type="GO" id="GO:0000725">
    <property type="term" value="P:recombinational repair"/>
    <property type="evidence" value="ECO:0007669"/>
    <property type="project" value="TreeGrafter"/>
</dbReference>
<dbReference type="GO" id="GO:0003677">
    <property type="term" value="F:DNA binding"/>
    <property type="evidence" value="ECO:0007669"/>
    <property type="project" value="InterPro"/>
</dbReference>
<keyword evidence="8" id="KW-1185">Reference proteome</keyword>
<dbReference type="GO" id="GO:0043138">
    <property type="term" value="F:3'-5' DNA helicase activity"/>
    <property type="evidence" value="ECO:0007669"/>
    <property type="project" value="TreeGrafter"/>
</dbReference>
<dbReference type="PROSITE" id="PS51198">
    <property type="entry name" value="UVRD_HELICASE_ATP_BIND"/>
    <property type="match status" value="1"/>
</dbReference>
<evidence type="ECO:0000313" key="7">
    <source>
        <dbReference type="EMBL" id="NMM49119.1"/>
    </source>
</evidence>
<keyword evidence="1 5" id="KW-0547">Nucleotide-binding</keyword>
<dbReference type="PANTHER" id="PTHR11070">
    <property type="entry name" value="UVRD / RECB / PCRA DNA HELICASE FAMILY MEMBER"/>
    <property type="match status" value="1"/>
</dbReference>
<keyword evidence="4 5" id="KW-0067">ATP-binding</keyword>
<dbReference type="PANTHER" id="PTHR11070:SF67">
    <property type="entry name" value="DNA 3'-5' HELICASE"/>
    <property type="match status" value="1"/>
</dbReference>
<evidence type="ECO:0000256" key="4">
    <source>
        <dbReference type="ARBA" id="ARBA00022840"/>
    </source>
</evidence>
<dbReference type="GO" id="GO:0005524">
    <property type="term" value="F:ATP binding"/>
    <property type="evidence" value="ECO:0007669"/>
    <property type="project" value="UniProtKB-UniRule"/>
</dbReference>
<evidence type="ECO:0000256" key="3">
    <source>
        <dbReference type="ARBA" id="ARBA00022806"/>
    </source>
</evidence>
<keyword evidence="2 5" id="KW-0378">Hydrolase</keyword>
<dbReference type="EMBL" id="JABBNU010000007">
    <property type="protein sequence ID" value="NMM49119.1"/>
    <property type="molecule type" value="Genomic_DNA"/>
</dbReference>
<proteinExistence type="predicted"/>
<dbReference type="InterPro" id="IPR027417">
    <property type="entry name" value="P-loop_NTPase"/>
</dbReference>
<dbReference type="AlphaFoldDB" id="A0A848J442"/>
<dbReference type="InterPro" id="IPR000212">
    <property type="entry name" value="DNA_helicase_UvrD/REP"/>
</dbReference>
<protein>
    <submittedName>
        <fullName evidence="7">UvrD-helicase domain-containing protein</fullName>
    </submittedName>
</protein>
<dbReference type="Proteomes" id="UP000559010">
    <property type="component" value="Unassembled WGS sequence"/>
</dbReference>
<dbReference type="Pfam" id="PF00580">
    <property type="entry name" value="UvrD-helicase"/>
    <property type="match status" value="1"/>
</dbReference>
<evidence type="ECO:0000256" key="1">
    <source>
        <dbReference type="ARBA" id="ARBA00022741"/>
    </source>
</evidence>
<evidence type="ECO:0000313" key="8">
    <source>
        <dbReference type="Proteomes" id="UP000559010"/>
    </source>
</evidence>
<dbReference type="SUPFAM" id="SSF52540">
    <property type="entry name" value="P-loop containing nucleoside triphosphate hydrolases"/>
    <property type="match status" value="1"/>
</dbReference>